<keyword evidence="5" id="KW-0460">Magnesium</keyword>
<feature type="binding site" evidence="5">
    <location>
        <position position="5"/>
    </location>
    <ligand>
        <name>Mg(2+)</name>
        <dbReference type="ChEBI" id="CHEBI:18420"/>
    </ligand>
</feature>
<dbReference type="EMBL" id="JAKGBZ010000035">
    <property type="protein sequence ID" value="MCF3947960.1"/>
    <property type="molecule type" value="Genomic_DNA"/>
</dbReference>
<evidence type="ECO:0000256" key="5">
    <source>
        <dbReference type="HAMAP-Rule" id="MF_00265"/>
    </source>
</evidence>
<evidence type="ECO:0000313" key="7">
    <source>
        <dbReference type="EMBL" id="MCF3947960.1"/>
    </source>
</evidence>
<dbReference type="RefSeq" id="WP_235705255.1">
    <property type="nucleotide sequence ID" value="NZ_JAKGBZ010000035.1"/>
</dbReference>
<dbReference type="InterPro" id="IPR022907">
    <property type="entry name" value="VapC_family"/>
</dbReference>
<keyword evidence="3 5" id="KW-0479">Metal-binding</keyword>
<keyword evidence="2 5" id="KW-0540">Nuclease</keyword>
<name>A0ABS9E0P0_9PROT</name>
<accession>A0ABS9E0P0</accession>
<dbReference type="InterPro" id="IPR002716">
    <property type="entry name" value="PIN_dom"/>
</dbReference>
<keyword evidence="5" id="KW-0800">Toxin</keyword>
<organism evidence="7 8">
    <name type="scientific">Acidiphilium iwatense</name>
    <dbReference type="NCBI Taxonomy" id="768198"/>
    <lineage>
        <taxon>Bacteria</taxon>
        <taxon>Pseudomonadati</taxon>
        <taxon>Pseudomonadota</taxon>
        <taxon>Alphaproteobacteria</taxon>
        <taxon>Acetobacterales</taxon>
        <taxon>Acidocellaceae</taxon>
        <taxon>Acidiphilium</taxon>
    </lineage>
</organism>
<evidence type="ECO:0000313" key="8">
    <source>
        <dbReference type="Proteomes" id="UP001521209"/>
    </source>
</evidence>
<dbReference type="Gene3D" id="3.40.50.1010">
    <property type="entry name" value="5'-nuclease"/>
    <property type="match status" value="1"/>
</dbReference>
<evidence type="ECO:0000256" key="2">
    <source>
        <dbReference type="ARBA" id="ARBA00022722"/>
    </source>
</evidence>
<keyword evidence="8" id="KW-1185">Reference proteome</keyword>
<evidence type="ECO:0000259" key="6">
    <source>
        <dbReference type="Pfam" id="PF01850"/>
    </source>
</evidence>
<dbReference type="HAMAP" id="MF_00265">
    <property type="entry name" value="VapC_Nob1"/>
    <property type="match status" value="1"/>
</dbReference>
<dbReference type="EC" id="3.1.-.-" evidence="5"/>
<comment type="function">
    <text evidence="5">Toxic component of a toxin-antitoxin (TA) system. An RNase.</text>
</comment>
<dbReference type="Pfam" id="PF01850">
    <property type="entry name" value="PIN"/>
    <property type="match status" value="1"/>
</dbReference>
<dbReference type="CDD" id="cd18683">
    <property type="entry name" value="PIN_VapC-like"/>
    <property type="match status" value="1"/>
</dbReference>
<dbReference type="SUPFAM" id="SSF88723">
    <property type="entry name" value="PIN domain-like"/>
    <property type="match status" value="1"/>
</dbReference>
<keyword evidence="4 5" id="KW-0378">Hydrolase</keyword>
<comment type="similarity">
    <text evidence="5">Belongs to the PINc/VapC protein family.</text>
</comment>
<dbReference type="Proteomes" id="UP001521209">
    <property type="component" value="Unassembled WGS sequence"/>
</dbReference>
<evidence type="ECO:0000256" key="3">
    <source>
        <dbReference type="ARBA" id="ARBA00022723"/>
    </source>
</evidence>
<feature type="binding site" evidence="5">
    <location>
        <position position="94"/>
    </location>
    <ligand>
        <name>Mg(2+)</name>
        <dbReference type="ChEBI" id="CHEBI:18420"/>
    </ligand>
</feature>
<gene>
    <name evidence="5" type="primary">vapC</name>
    <name evidence="7" type="ORF">L2A60_14870</name>
</gene>
<proteinExistence type="inferred from homology"/>
<sequence>MLAIDTNLIVRYLTGDHPRQSAQARTLIDSEDVFVCTTVLLESEWVLRSVYGYAADRLASALRAFAGLPHVTIEDAGQTAQALDWMEAGMDFADALHLAKAIGCDAFVSFDQHFVRAANRLGTIKVRVP</sequence>
<dbReference type="InterPro" id="IPR029060">
    <property type="entry name" value="PIN-like_dom_sf"/>
</dbReference>
<keyword evidence="1 5" id="KW-1277">Toxin-antitoxin system</keyword>
<dbReference type="PANTHER" id="PTHR39664">
    <property type="match status" value="1"/>
</dbReference>
<reference evidence="7 8" key="1">
    <citation type="submission" date="2022-01" db="EMBL/GenBank/DDBJ databases">
        <authorList>
            <person name="Won M."/>
            <person name="Kim S.-J."/>
            <person name="Kwon S.-W."/>
        </authorList>
    </citation>
    <scope>NUCLEOTIDE SEQUENCE [LARGE SCALE GENOMIC DNA]</scope>
    <source>
        <strain evidence="7 8">KCTC 23505</strain>
    </source>
</reference>
<comment type="cofactor">
    <cofactor evidence="5">
        <name>Mg(2+)</name>
        <dbReference type="ChEBI" id="CHEBI:18420"/>
    </cofactor>
</comment>
<evidence type="ECO:0000256" key="4">
    <source>
        <dbReference type="ARBA" id="ARBA00022801"/>
    </source>
</evidence>
<feature type="domain" description="PIN" evidence="6">
    <location>
        <begin position="4"/>
        <end position="118"/>
    </location>
</feature>
<comment type="caution">
    <text evidence="7">The sequence shown here is derived from an EMBL/GenBank/DDBJ whole genome shotgun (WGS) entry which is preliminary data.</text>
</comment>
<evidence type="ECO:0000256" key="1">
    <source>
        <dbReference type="ARBA" id="ARBA00022649"/>
    </source>
</evidence>
<dbReference type="PANTHER" id="PTHR39664:SF2">
    <property type="entry name" value="NUCLEIC ACID-BINDING PROTEIN, CONTAINING PIN DOMAIN-RELATED"/>
    <property type="match status" value="1"/>
</dbReference>
<protein>
    <recommendedName>
        <fullName evidence="5">Ribonuclease VapC</fullName>
        <shortName evidence="5">RNase VapC</shortName>
        <ecNumber evidence="5">3.1.-.-</ecNumber>
    </recommendedName>
    <alternativeName>
        <fullName evidence="5">Toxin VapC</fullName>
    </alternativeName>
</protein>